<evidence type="ECO:0000256" key="8">
    <source>
        <dbReference type="ARBA" id="ARBA00023157"/>
    </source>
</evidence>
<dbReference type="InterPro" id="IPR006258">
    <property type="entry name" value="Lipoamide_DH"/>
</dbReference>
<keyword evidence="8" id="KW-1015">Disulfide bond</keyword>
<evidence type="ECO:0000259" key="16">
    <source>
        <dbReference type="Pfam" id="PF07992"/>
    </source>
</evidence>
<dbReference type="Proteomes" id="UP000317238">
    <property type="component" value="Unassembled WGS sequence"/>
</dbReference>
<protein>
    <recommendedName>
        <fullName evidence="3 14">Dihydrolipoyl dehydrogenase</fullName>
        <ecNumber evidence="2 14">1.8.1.4</ecNumber>
    </recommendedName>
</protein>
<dbReference type="InterPro" id="IPR023753">
    <property type="entry name" value="FAD/NAD-binding_dom"/>
</dbReference>
<feature type="active site" description="Proton acceptor" evidence="11">
    <location>
        <position position="448"/>
    </location>
</feature>
<evidence type="ECO:0000256" key="10">
    <source>
        <dbReference type="ARBA" id="ARBA00049187"/>
    </source>
</evidence>
<feature type="binding site" evidence="12">
    <location>
        <position position="115"/>
    </location>
    <ligand>
        <name>FAD</name>
        <dbReference type="ChEBI" id="CHEBI:57692"/>
    </ligand>
</feature>
<comment type="caution">
    <text evidence="17">The sequence shown here is derived from an EMBL/GenBank/DDBJ whole genome shotgun (WGS) entry which is preliminary data.</text>
</comment>
<gene>
    <name evidence="17" type="primary">lpdA</name>
    <name evidence="17" type="ORF">Pan14r_43210</name>
</gene>
<comment type="miscellaneous">
    <text evidence="14">The active site is a redox-active disulfide bond.</text>
</comment>
<dbReference type="PANTHER" id="PTHR22912">
    <property type="entry name" value="DISULFIDE OXIDOREDUCTASE"/>
    <property type="match status" value="1"/>
</dbReference>
<dbReference type="AlphaFoldDB" id="A0A5C5YA48"/>
<dbReference type="PANTHER" id="PTHR22912:SF160">
    <property type="entry name" value="DIHYDROLIPOYL DEHYDROGENASE"/>
    <property type="match status" value="1"/>
</dbReference>
<evidence type="ECO:0000256" key="5">
    <source>
        <dbReference type="ARBA" id="ARBA00022827"/>
    </source>
</evidence>
<feature type="binding site" evidence="12">
    <location>
        <begin position="147"/>
        <end position="149"/>
    </location>
    <ligand>
        <name>FAD</name>
        <dbReference type="ChEBI" id="CHEBI:57692"/>
    </ligand>
</feature>
<keyword evidence="7 12" id="KW-0520">NAD</keyword>
<dbReference type="PRINTS" id="PR00411">
    <property type="entry name" value="PNDRDTASEI"/>
</dbReference>
<comment type="catalytic activity">
    <reaction evidence="10 14">
        <text>N(6)-[(R)-dihydrolipoyl]-L-lysyl-[protein] + NAD(+) = N(6)-[(R)-lipoyl]-L-lysyl-[protein] + NADH + H(+)</text>
        <dbReference type="Rhea" id="RHEA:15045"/>
        <dbReference type="Rhea" id="RHEA-COMP:10474"/>
        <dbReference type="Rhea" id="RHEA-COMP:10475"/>
        <dbReference type="ChEBI" id="CHEBI:15378"/>
        <dbReference type="ChEBI" id="CHEBI:57540"/>
        <dbReference type="ChEBI" id="CHEBI:57945"/>
        <dbReference type="ChEBI" id="CHEBI:83099"/>
        <dbReference type="ChEBI" id="CHEBI:83100"/>
        <dbReference type="EC" id="1.8.1.4"/>
    </reaction>
</comment>
<evidence type="ECO:0000256" key="2">
    <source>
        <dbReference type="ARBA" id="ARBA00012608"/>
    </source>
</evidence>
<evidence type="ECO:0000256" key="7">
    <source>
        <dbReference type="ARBA" id="ARBA00023027"/>
    </source>
</evidence>
<dbReference type="EC" id="1.8.1.4" evidence="2 14"/>
<dbReference type="GO" id="GO:0050660">
    <property type="term" value="F:flavin adenine dinucleotide binding"/>
    <property type="evidence" value="ECO:0007669"/>
    <property type="project" value="InterPro"/>
</dbReference>
<dbReference type="InterPro" id="IPR004099">
    <property type="entry name" value="Pyr_nucl-diS_OxRdtase_dimer"/>
</dbReference>
<dbReference type="InterPro" id="IPR001100">
    <property type="entry name" value="Pyr_nuc-diS_OxRdtase"/>
</dbReference>
<feature type="binding site" evidence="12">
    <location>
        <position position="275"/>
    </location>
    <ligand>
        <name>NAD(+)</name>
        <dbReference type="ChEBI" id="CHEBI:57540"/>
    </ligand>
</feature>
<dbReference type="PRINTS" id="PR00368">
    <property type="entry name" value="FADPNR"/>
</dbReference>
<keyword evidence="5 12" id="KW-0274">FAD</keyword>
<evidence type="ECO:0000256" key="14">
    <source>
        <dbReference type="RuleBase" id="RU003692"/>
    </source>
</evidence>
<feature type="binding site" evidence="12">
    <location>
        <position position="207"/>
    </location>
    <ligand>
        <name>NAD(+)</name>
        <dbReference type="ChEBI" id="CHEBI:57540"/>
    </ligand>
</feature>
<dbReference type="SUPFAM" id="SSF51905">
    <property type="entry name" value="FAD/NAD(P)-binding domain"/>
    <property type="match status" value="1"/>
</dbReference>
<evidence type="ECO:0000256" key="4">
    <source>
        <dbReference type="ARBA" id="ARBA00022630"/>
    </source>
</evidence>
<evidence type="ECO:0000256" key="11">
    <source>
        <dbReference type="PIRSR" id="PIRSR000350-2"/>
    </source>
</evidence>
<feature type="domain" description="Pyridine nucleotide-disulphide oxidoreductase dimerisation" evidence="15">
    <location>
        <begin position="350"/>
        <end position="457"/>
    </location>
</feature>
<evidence type="ECO:0000256" key="1">
    <source>
        <dbReference type="ARBA" id="ARBA00007532"/>
    </source>
</evidence>
<comment type="cofactor">
    <cofactor evidence="12 14">
        <name>FAD</name>
        <dbReference type="ChEBI" id="CHEBI:57692"/>
    </cofactor>
    <text evidence="12 14">Binds 1 FAD per subunit.</text>
</comment>
<evidence type="ECO:0000256" key="9">
    <source>
        <dbReference type="ARBA" id="ARBA00023284"/>
    </source>
</evidence>
<name>A0A5C5YA48_9PLAN</name>
<organism evidence="17 18">
    <name type="scientific">Crateriforma conspicua</name>
    <dbReference type="NCBI Taxonomy" id="2527996"/>
    <lineage>
        <taxon>Bacteria</taxon>
        <taxon>Pseudomonadati</taxon>
        <taxon>Planctomycetota</taxon>
        <taxon>Planctomycetia</taxon>
        <taxon>Planctomycetales</taxon>
        <taxon>Planctomycetaceae</taxon>
        <taxon>Crateriforma</taxon>
    </lineage>
</organism>
<keyword evidence="6 14" id="KW-0560">Oxidoreductase</keyword>
<keyword evidence="12" id="KW-0547">Nucleotide-binding</keyword>
<proteinExistence type="inferred from homology"/>
<sequence>MHAPVVVLGGGPGGYAAAFLAADEGLDVTIVEAEPRLGGTCLLRGCIPSKALLHVAKVIKEVDELREDWGVVYDEKPKIDIDVVRGRKDKVIDTLTSGLGGLAKRRNVTVIRARGSFIDSNTMKLEGDDESIPEGGQLTFDHCILATGSVPAMPGAFNIGSDRVMDSTGALELKDVPETMLIVGGGYIGLEMATVYAHLGSKVTVVELAERLLAGADQDLVKPLVKQINSMCEGRVLLHTKVGSMAEVDDKIEVTFEGPQHFGNERFDRVLVSIGRRPVTQGLGLENTKVEVNERGFVVCDRSQRTADPSILAIGDVAGDPMLAHKATHEGRVAAEVLAGKNVAFDKFAIPAVVFTDPEIAWAGITVEEAKAQGRKVDVEVYPWAASGRAQALGTTDGLTKWIIDPETHRVIGCGIVGSGAGELIAEAVLAIEMGCEVHDITDAIHPHPTLSETLMNAGEIHFGTATEIYKPKRRPSSASAG</sequence>
<keyword evidence="4 14" id="KW-0285">Flavoprotein</keyword>
<dbReference type="Pfam" id="PF07992">
    <property type="entry name" value="Pyr_redox_2"/>
    <property type="match status" value="1"/>
</dbReference>
<dbReference type="GO" id="GO:0004148">
    <property type="term" value="F:dihydrolipoyl dehydrogenase (NADH) activity"/>
    <property type="evidence" value="ECO:0007669"/>
    <property type="project" value="UniProtKB-EC"/>
</dbReference>
<feature type="binding site" evidence="12">
    <location>
        <position position="316"/>
    </location>
    <ligand>
        <name>FAD</name>
        <dbReference type="ChEBI" id="CHEBI:57692"/>
    </ligand>
</feature>
<dbReference type="InterPro" id="IPR012999">
    <property type="entry name" value="Pyr_OxRdtase_I_AS"/>
</dbReference>
<dbReference type="PROSITE" id="PS00076">
    <property type="entry name" value="PYRIDINE_REDOX_1"/>
    <property type="match status" value="1"/>
</dbReference>
<keyword evidence="18" id="KW-1185">Reference proteome</keyword>
<dbReference type="RefSeq" id="WP_145293915.1">
    <property type="nucleotide sequence ID" value="NZ_CP036319.1"/>
</dbReference>
<evidence type="ECO:0000256" key="12">
    <source>
        <dbReference type="PIRSR" id="PIRSR000350-3"/>
    </source>
</evidence>
<evidence type="ECO:0000259" key="15">
    <source>
        <dbReference type="Pfam" id="PF02852"/>
    </source>
</evidence>
<dbReference type="Gene3D" id="3.50.50.60">
    <property type="entry name" value="FAD/NAD(P)-binding domain"/>
    <property type="match status" value="2"/>
</dbReference>
<evidence type="ECO:0000256" key="6">
    <source>
        <dbReference type="ARBA" id="ARBA00023002"/>
    </source>
</evidence>
<dbReference type="PIRSF" id="PIRSF000350">
    <property type="entry name" value="Mercury_reductase_MerA"/>
    <property type="match status" value="1"/>
</dbReference>
<feature type="binding site" evidence="12">
    <location>
        <begin position="184"/>
        <end position="191"/>
    </location>
    <ligand>
        <name>NAD(+)</name>
        <dbReference type="ChEBI" id="CHEBI:57540"/>
    </ligand>
</feature>
<accession>A0A5C5YA48</accession>
<dbReference type="EMBL" id="SJPL01000001">
    <property type="protein sequence ID" value="TWT72004.1"/>
    <property type="molecule type" value="Genomic_DNA"/>
</dbReference>
<dbReference type="GO" id="GO:0006103">
    <property type="term" value="P:2-oxoglutarate metabolic process"/>
    <property type="evidence" value="ECO:0007669"/>
    <property type="project" value="TreeGrafter"/>
</dbReference>
<feature type="domain" description="FAD/NAD(P)-binding" evidence="16">
    <location>
        <begin position="5"/>
        <end position="331"/>
    </location>
</feature>
<dbReference type="FunFam" id="3.30.390.30:FF:000001">
    <property type="entry name" value="Dihydrolipoyl dehydrogenase"/>
    <property type="match status" value="1"/>
</dbReference>
<dbReference type="OrthoDB" id="230580at2"/>
<feature type="binding site" evidence="12">
    <location>
        <position position="50"/>
    </location>
    <ligand>
        <name>FAD</name>
        <dbReference type="ChEBI" id="CHEBI:57692"/>
    </ligand>
</feature>
<keyword evidence="9 14" id="KW-0676">Redox-active center</keyword>
<dbReference type="InterPro" id="IPR050151">
    <property type="entry name" value="Class-I_Pyr_Nuc-Dis_Oxidored"/>
</dbReference>
<evidence type="ECO:0000256" key="3">
    <source>
        <dbReference type="ARBA" id="ARBA00016961"/>
    </source>
</evidence>
<dbReference type="InterPro" id="IPR036188">
    <property type="entry name" value="FAD/NAD-bd_sf"/>
</dbReference>
<feature type="disulfide bond" description="Redox-active" evidence="13">
    <location>
        <begin position="41"/>
        <end position="46"/>
    </location>
</feature>
<dbReference type="Gene3D" id="3.30.390.30">
    <property type="match status" value="1"/>
</dbReference>
<evidence type="ECO:0000256" key="13">
    <source>
        <dbReference type="PIRSR" id="PIRSR000350-4"/>
    </source>
</evidence>
<reference evidence="17 18" key="1">
    <citation type="submission" date="2019-02" db="EMBL/GenBank/DDBJ databases">
        <title>Deep-cultivation of Planctomycetes and their phenomic and genomic characterization uncovers novel biology.</title>
        <authorList>
            <person name="Wiegand S."/>
            <person name="Jogler M."/>
            <person name="Boedeker C."/>
            <person name="Pinto D."/>
            <person name="Vollmers J."/>
            <person name="Rivas-Marin E."/>
            <person name="Kohn T."/>
            <person name="Peeters S.H."/>
            <person name="Heuer A."/>
            <person name="Rast P."/>
            <person name="Oberbeckmann S."/>
            <person name="Bunk B."/>
            <person name="Jeske O."/>
            <person name="Meyerdierks A."/>
            <person name="Storesund J.E."/>
            <person name="Kallscheuer N."/>
            <person name="Luecker S."/>
            <person name="Lage O.M."/>
            <person name="Pohl T."/>
            <person name="Merkel B.J."/>
            <person name="Hornburger P."/>
            <person name="Mueller R.-W."/>
            <person name="Bruemmer F."/>
            <person name="Labrenz M."/>
            <person name="Spormann A.M."/>
            <person name="Op Den Camp H."/>
            <person name="Overmann J."/>
            <person name="Amann R."/>
            <person name="Jetten M.S.M."/>
            <person name="Mascher T."/>
            <person name="Medema M.H."/>
            <person name="Devos D.P."/>
            <person name="Kaster A.-K."/>
            <person name="Ovreas L."/>
            <person name="Rohde M."/>
            <person name="Galperin M.Y."/>
            <person name="Jogler C."/>
        </authorList>
    </citation>
    <scope>NUCLEOTIDE SEQUENCE [LARGE SCALE GENOMIC DNA]</scope>
    <source>
        <strain evidence="17 18">Pan14r</strain>
    </source>
</reference>
<evidence type="ECO:0000313" key="18">
    <source>
        <dbReference type="Proteomes" id="UP000317238"/>
    </source>
</evidence>
<dbReference type="NCBIfam" id="TIGR01350">
    <property type="entry name" value="lipoamide_DH"/>
    <property type="match status" value="1"/>
</dbReference>
<dbReference type="Pfam" id="PF02852">
    <property type="entry name" value="Pyr_redox_dim"/>
    <property type="match status" value="1"/>
</dbReference>
<dbReference type="InterPro" id="IPR016156">
    <property type="entry name" value="FAD/NAD-linked_Rdtase_dimer_sf"/>
</dbReference>
<dbReference type="SUPFAM" id="SSF55424">
    <property type="entry name" value="FAD/NAD-linked reductases, dimerisation (C-terminal) domain"/>
    <property type="match status" value="1"/>
</dbReference>
<feature type="binding site" evidence="12">
    <location>
        <begin position="322"/>
        <end position="325"/>
    </location>
    <ligand>
        <name>FAD</name>
        <dbReference type="ChEBI" id="CHEBI:57692"/>
    </ligand>
</feature>
<comment type="similarity">
    <text evidence="1 14">Belongs to the class-I pyridine nucleotide-disulfide oxidoreductase family.</text>
</comment>
<evidence type="ECO:0000313" key="17">
    <source>
        <dbReference type="EMBL" id="TWT72004.1"/>
    </source>
</evidence>